<evidence type="ECO:0000256" key="3">
    <source>
        <dbReference type="ARBA" id="ARBA00022448"/>
    </source>
</evidence>
<dbReference type="PANTHER" id="PTHR43829">
    <property type="entry name" value="AQUAPORIN OR AQUAGLYCEROPORIN RELATED"/>
    <property type="match status" value="1"/>
</dbReference>
<evidence type="ECO:0000256" key="7">
    <source>
        <dbReference type="ARBA" id="ARBA00023136"/>
    </source>
</evidence>
<keyword evidence="5" id="KW-0677">Repeat</keyword>
<organism evidence="10 11">
    <name type="scientific">Grifola frondosa</name>
    <name type="common">Maitake</name>
    <name type="synonym">Polyporus frondosus</name>
    <dbReference type="NCBI Taxonomy" id="5627"/>
    <lineage>
        <taxon>Eukaryota</taxon>
        <taxon>Fungi</taxon>
        <taxon>Dikarya</taxon>
        <taxon>Basidiomycota</taxon>
        <taxon>Agaricomycotina</taxon>
        <taxon>Agaricomycetes</taxon>
        <taxon>Polyporales</taxon>
        <taxon>Grifolaceae</taxon>
        <taxon>Grifola</taxon>
    </lineage>
</organism>
<comment type="similarity">
    <text evidence="2">Belongs to the MIP/aquaporin (TC 1.A.8) family.</text>
</comment>
<evidence type="ECO:0000256" key="2">
    <source>
        <dbReference type="ARBA" id="ARBA00006175"/>
    </source>
</evidence>
<keyword evidence="7 9" id="KW-0472">Membrane</keyword>
<evidence type="ECO:0000256" key="9">
    <source>
        <dbReference type="SAM" id="Phobius"/>
    </source>
</evidence>
<dbReference type="AlphaFoldDB" id="A0A1C7LWF7"/>
<evidence type="ECO:0000256" key="5">
    <source>
        <dbReference type="ARBA" id="ARBA00022737"/>
    </source>
</evidence>
<comment type="catalytic activity">
    <reaction evidence="8">
        <text>H2O(in) = H2O(out)</text>
        <dbReference type="Rhea" id="RHEA:29667"/>
        <dbReference type="ChEBI" id="CHEBI:15377"/>
    </reaction>
</comment>
<dbReference type="GO" id="GO:0015250">
    <property type="term" value="F:water channel activity"/>
    <property type="evidence" value="ECO:0007669"/>
    <property type="project" value="TreeGrafter"/>
</dbReference>
<keyword evidence="4 9" id="KW-0812">Transmembrane</keyword>
<reference evidence="10 11" key="1">
    <citation type="submission" date="2016-03" db="EMBL/GenBank/DDBJ databases">
        <title>Whole genome sequencing of Grifola frondosa 9006-11.</title>
        <authorList>
            <person name="Min B."/>
            <person name="Park H."/>
            <person name="Kim J.-G."/>
            <person name="Cho H."/>
            <person name="Oh Y.-L."/>
            <person name="Kong W.-S."/>
            <person name="Choi I.-G."/>
        </authorList>
    </citation>
    <scope>NUCLEOTIDE SEQUENCE [LARGE SCALE GENOMIC DNA]</scope>
    <source>
        <strain evidence="10 11">9006-11</strain>
    </source>
</reference>
<feature type="transmembrane region" description="Helical" evidence="9">
    <location>
        <begin position="35"/>
        <end position="60"/>
    </location>
</feature>
<dbReference type="InterPro" id="IPR000425">
    <property type="entry name" value="MIP"/>
</dbReference>
<comment type="caution">
    <text evidence="10">The sequence shown here is derived from an EMBL/GenBank/DDBJ whole genome shotgun (WGS) entry which is preliminary data.</text>
</comment>
<dbReference type="EMBL" id="LUGG01000019">
    <property type="protein sequence ID" value="OBZ68878.1"/>
    <property type="molecule type" value="Genomic_DNA"/>
</dbReference>
<dbReference type="Pfam" id="PF00230">
    <property type="entry name" value="MIP"/>
    <property type="match status" value="1"/>
</dbReference>
<comment type="subcellular location">
    <subcellularLocation>
        <location evidence="1">Membrane</location>
        <topology evidence="1">Multi-pass membrane protein</topology>
    </subcellularLocation>
</comment>
<dbReference type="PANTHER" id="PTHR43829:SF9">
    <property type="entry name" value="AQUAPORIN-9"/>
    <property type="match status" value="1"/>
</dbReference>
<evidence type="ECO:0000256" key="1">
    <source>
        <dbReference type="ARBA" id="ARBA00004141"/>
    </source>
</evidence>
<evidence type="ECO:0000313" key="11">
    <source>
        <dbReference type="Proteomes" id="UP000092993"/>
    </source>
</evidence>
<keyword evidence="3" id="KW-0813">Transport</keyword>
<name>A0A1C7LWF7_GRIFR</name>
<evidence type="ECO:0000256" key="6">
    <source>
        <dbReference type="ARBA" id="ARBA00022989"/>
    </source>
</evidence>
<dbReference type="Gene3D" id="1.20.1080.10">
    <property type="entry name" value="Glycerol uptake facilitator protein"/>
    <property type="match status" value="1"/>
</dbReference>
<dbReference type="InterPro" id="IPR050363">
    <property type="entry name" value="MIP/Aquaporin"/>
</dbReference>
<dbReference type="OrthoDB" id="3222at2759"/>
<keyword evidence="11" id="KW-1185">Reference proteome</keyword>
<dbReference type="STRING" id="5627.A0A1C7LWF7"/>
<protein>
    <submittedName>
        <fullName evidence="10">Aquaporin-9</fullName>
    </submittedName>
</protein>
<dbReference type="GO" id="GO:0015254">
    <property type="term" value="F:glycerol channel activity"/>
    <property type="evidence" value="ECO:0007669"/>
    <property type="project" value="TreeGrafter"/>
</dbReference>
<sequence>MQTGYAINPARDLGPRLLTAMVGYGKDVFTFRNQYWLWCPVIGPIVGALVGTFLYDLFFFTGSESILNKPDANARARLERAMNQERQRSIVGADAV</sequence>
<proteinExistence type="inferred from homology"/>
<evidence type="ECO:0000256" key="8">
    <source>
        <dbReference type="ARBA" id="ARBA00034651"/>
    </source>
</evidence>
<dbReference type="GO" id="GO:0005886">
    <property type="term" value="C:plasma membrane"/>
    <property type="evidence" value="ECO:0007669"/>
    <property type="project" value="TreeGrafter"/>
</dbReference>
<evidence type="ECO:0000313" key="10">
    <source>
        <dbReference type="EMBL" id="OBZ68878.1"/>
    </source>
</evidence>
<dbReference type="InterPro" id="IPR023271">
    <property type="entry name" value="Aquaporin-like"/>
</dbReference>
<dbReference type="Proteomes" id="UP000092993">
    <property type="component" value="Unassembled WGS sequence"/>
</dbReference>
<accession>A0A1C7LWF7</accession>
<dbReference type="SUPFAM" id="SSF81338">
    <property type="entry name" value="Aquaporin-like"/>
    <property type="match status" value="1"/>
</dbReference>
<evidence type="ECO:0000256" key="4">
    <source>
        <dbReference type="ARBA" id="ARBA00022692"/>
    </source>
</evidence>
<gene>
    <name evidence="10" type="primary">Aqp9</name>
    <name evidence="10" type="ORF">A0H81_11171</name>
</gene>
<keyword evidence="6 9" id="KW-1133">Transmembrane helix</keyword>